<dbReference type="PROSITE" id="PS51029">
    <property type="entry name" value="MADF"/>
    <property type="match status" value="1"/>
</dbReference>
<proteinExistence type="predicted"/>
<dbReference type="PANTHER" id="PTHR12243:SF67">
    <property type="entry name" value="COREPRESSOR OF PANGOLIN, ISOFORM A-RELATED"/>
    <property type="match status" value="1"/>
</dbReference>
<dbReference type="InterPro" id="IPR006578">
    <property type="entry name" value="MADF-dom"/>
</dbReference>
<keyword evidence="4" id="KW-1185">Reference proteome</keyword>
<feature type="compositionally biased region" description="Acidic residues" evidence="1">
    <location>
        <begin position="109"/>
        <end position="118"/>
    </location>
</feature>
<feature type="domain" description="MADF" evidence="2">
    <location>
        <begin position="12"/>
        <end position="91"/>
    </location>
</feature>
<reference evidence="3 4" key="1">
    <citation type="journal article" date="2021" name="Elife">
        <title>Chloroplast acquisition without the gene transfer in kleptoplastic sea slugs, Plakobranchus ocellatus.</title>
        <authorList>
            <person name="Maeda T."/>
            <person name="Takahashi S."/>
            <person name="Yoshida T."/>
            <person name="Shimamura S."/>
            <person name="Takaki Y."/>
            <person name="Nagai Y."/>
            <person name="Toyoda A."/>
            <person name="Suzuki Y."/>
            <person name="Arimoto A."/>
            <person name="Ishii H."/>
            <person name="Satoh N."/>
            <person name="Nishiyama T."/>
            <person name="Hasebe M."/>
            <person name="Maruyama T."/>
            <person name="Minagawa J."/>
            <person name="Obokata J."/>
            <person name="Shigenobu S."/>
        </authorList>
    </citation>
    <scope>NUCLEOTIDE SEQUENCE [LARGE SCALE GENOMIC DNA]</scope>
</reference>
<gene>
    <name evidence="3" type="ORF">ElyMa_000925800</name>
</gene>
<feature type="region of interest" description="Disordered" evidence="1">
    <location>
        <begin position="104"/>
        <end position="141"/>
    </location>
</feature>
<dbReference type="EMBL" id="BMAT01001888">
    <property type="protein sequence ID" value="GFR94707.1"/>
    <property type="molecule type" value="Genomic_DNA"/>
</dbReference>
<organism evidence="3 4">
    <name type="scientific">Elysia marginata</name>
    <dbReference type="NCBI Taxonomy" id="1093978"/>
    <lineage>
        <taxon>Eukaryota</taxon>
        <taxon>Metazoa</taxon>
        <taxon>Spiralia</taxon>
        <taxon>Lophotrochozoa</taxon>
        <taxon>Mollusca</taxon>
        <taxon>Gastropoda</taxon>
        <taxon>Heterobranchia</taxon>
        <taxon>Euthyneura</taxon>
        <taxon>Panpulmonata</taxon>
        <taxon>Sacoglossa</taxon>
        <taxon>Placobranchoidea</taxon>
        <taxon>Plakobranchidae</taxon>
        <taxon>Elysia</taxon>
    </lineage>
</organism>
<sequence>MYEQTVKDFSVRLIKEVELRNCLYDKNNPYYKDSHEHAKAWYDVGVALGIPHDKAKRRWQNLRGSYSRSRGKSNVSFYLAPYMAFLEPHIQQPSSFSAAGAINSKQEPLDQDCEDDQSDMSLPLRSPPSSPSPSLNSQPEDHSITLNTERLSGAASKRKRVHSAGVVEDSLEVSGKNYSHSTQNFANSSIIKTRVSKKKSPASKYLKGLIPQVELLSKRNQWNYFQKISTLLFQTLAEQEEEDGTKREDIHT</sequence>
<protein>
    <submittedName>
        <fullName evidence="3">Transcription factor Adf-1</fullName>
    </submittedName>
</protein>
<dbReference type="PANTHER" id="PTHR12243">
    <property type="entry name" value="MADF DOMAIN TRANSCRIPTION FACTOR"/>
    <property type="match status" value="1"/>
</dbReference>
<dbReference type="InterPro" id="IPR039353">
    <property type="entry name" value="TF_Adf1"/>
</dbReference>
<evidence type="ECO:0000313" key="3">
    <source>
        <dbReference type="EMBL" id="GFR94707.1"/>
    </source>
</evidence>
<dbReference type="SMART" id="SM00595">
    <property type="entry name" value="MADF"/>
    <property type="match status" value="1"/>
</dbReference>
<evidence type="ECO:0000256" key="1">
    <source>
        <dbReference type="SAM" id="MobiDB-lite"/>
    </source>
</evidence>
<dbReference type="AlphaFoldDB" id="A0AAV4H919"/>
<accession>A0AAV4H919</accession>
<dbReference type="Proteomes" id="UP000762676">
    <property type="component" value="Unassembled WGS sequence"/>
</dbReference>
<evidence type="ECO:0000259" key="2">
    <source>
        <dbReference type="PROSITE" id="PS51029"/>
    </source>
</evidence>
<evidence type="ECO:0000313" key="4">
    <source>
        <dbReference type="Proteomes" id="UP000762676"/>
    </source>
</evidence>
<dbReference type="Pfam" id="PF10545">
    <property type="entry name" value="MADF_DNA_bdg"/>
    <property type="match status" value="1"/>
</dbReference>
<name>A0AAV4H919_9GAST</name>
<comment type="caution">
    <text evidence="3">The sequence shown here is derived from an EMBL/GenBank/DDBJ whole genome shotgun (WGS) entry which is preliminary data.</text>
</comment>